<sequence>MPNFDDCTSSAASNSGDLPSWLTDLDASVAQPWIAAISAAEMPGLGEGPTNRELADLLRGETAKSFTPLQRSGLWLLAGDLDRSHTISQDEGSSEGSFWHGIMHRREGDFGNAKYWFHRVGRHSILSDLSGMYPELHADADEFVDRVANAVRTGEDVEECQQVQWTEWQWLMNVS</sequence>
<proteinExistence type="predicted"/>
<dbReference type="Proteomes" id="UP000225740">
    <property type="component" value="Unassembled WGS sequence"/>
</dbReference>
<gene>
    <name evidence="1" type="ORF">CEE69_04300</name>
</gene>
<accession>A0A2G1WC29</accession>
<reference evidence="1 2" key="1">
    <citation type="submission" date="2017-06" db="EMBL/GenBank/DDBJ databases">
        <title>Description of Rhodopirellula bahusiensis sp. nov.</title>
        <authorList>
            <person name="Kizina J."/>
            <person name="Harder J."/>
        </authorList>
    </citation>
    <scope>NUCLEOTIDE SEQUENCE [LARGE SCALE GENOMIC DNA]</scope>
    <source>
        <strain evidence="1 2">SWK21</strain>
    </source>
</reference>
<keyword evidence="2" id="KW-1185">Reference proteome</keyword>
<dbReference type="EMBL" id="NIZW01000002">
    <property type="protein sequence ID" value="PHQ36594.1"/>
    <property type="molecule type" value="Genomic_DNA"/>
</dbReference>
<organism evidence="1 2">
    <name type="scientific">Rhodopirellula bahusiensis</name>
    <dbReference type="NCBI Taxonomy" id="2014065"/>
    <lineage>
        <taxon>Bacteria</taxon>
        <taxon>Pseudomonadati</taxon>
        <taxon>Planctomycetota</taxon>
        <taxon>Planctomycetia</taxon>
        <taxon>Pirellulales</taxon>
        <taxon>Pirellulaceae</taxon>
        <taxon>Rhodopirellula</taxon>
    </lineage>
</organism>
<name>A0A2G1WC29_9BACT</name>
<dbReference type="GeneID" id="90607475"/>
<dbReference type="AlphaFoldDB" id="A0A2G1WC29"/>
<dbReference type="RefSeq" id="WP_099259493.1">
    <property type="nucleotide sequence ID" value="NZ_NIZW01000002.1"/>
</dbReference>
<comment type="caution">
    <text evidence="1">The sequence shown here is derived from an EMBL/GenBank/DDBJ whole genome shotgun (WGS) entry which is preliminary data.</text>
</comment>
<protein>
    <submittedName>
        <fullName evidence="1">Uncharacterized protein</fullName>
    </submittedName>
</protein>
<evidence type="ECO:0000313" key="1">
    <source>
        <dbReference type="EMBL" id="PHQ36594.1"/>
    </source>
</evidence>
<dbReference type="OrthoDB" id="370799at2"/>
<evidence type="ECO:0000313" key="2">
    <source>
        <dbReference type="Proteomes" id="UP000225740"/>
    </source>
</evidence>